<dbReference type="Proteomes" id="UP000323560">
    <property type="component" value="Chromosome"/>
</dbReference>
<feature type="domain" description="Transposase DDE" evidence="1">
    <location>
        <begin position="28"/>
        <end position="75"/>
    </location>
</feature>
<proteinExistence type="predicted"/>
<evidence type="ECO:0000313" key="2">
    <source>
        <dbReference type="EMBL" id="QEH97693.1"/>
    </source>
</evidence>
<protein>
    <submittedName>
        <fullName evidence="2">Transposase</fullName>
    </submittedName>
</protein>
<reference evidence="2 3" key="1">
    <citation type="submission" date="2019-08" db="EMBL/GenBank/DDBJ databases">
        <title>Gluconobacter frateurii HD924 genome.</title>
        <authorList>
            <person name="Liu Y."/>
            <person name="Zhang P."/>
        </authorList>
    </citation>
    <scope>NUCLEOTIDE SEQUENCE [LARGE SCALE GENOMIC DNA]</scope>
    <source>
        <strain evidence="2 3">HD924</strain>
    </source>
</reference>
<accession>A0AAP9EUQ5</accession>
<name>A0AAP9EUQ5_GLUTH</name>
<evidence type="ECO:0000313" key="3">
    <source>
        <dbReference type="Proteomes" id="UP000323560"/>
    </source>
</evidence>
<dbReference type="Pfam" id="PF13586">
    <property type="entry name" value="DDE_Tnp_1_2"/>
    <property type="match status" value="1"/>
</dbReference>
<sequence>MALKTGTLEEKGIKPCIADRKSCGSAHQIRQVEYKRRNRIEIMFGHLKNWRRAATRYDKFPNIFVSTICLVATIMF</sequence>
<gene>
    <name evidence="2" type="ORF">FXF46_12170</name>
</gene>
<dbReference type="EMBL" id="CP043043">
    <property type="protein sequence ID" value="QEH97693.1"/>
    <property type="molecule type" value="Genomic_DNA"/>
</dbReference>
<dbReference type="InterPro" id="IPR025668">
    <property type="entry name" value="Tnp_DDE_dom"/>
</dbReference>
<organism evidence="2 3">
    <name type="scientific">Gluconobacter thailandicus</name>
    <dbReference type="NCBI Taxonomy" id="257438"/>
    <lineage>
        <taxon>Bacteria</taxon>
        <taxon>Pseudomonadati</taxon>
        <taxon>Pseudomonadota</taxon>
        <taxon>Alphaproteobacteria</taxon>
        <taxon>Acetobacterales</taxon>
        <taxon>Acetobacteraceae</taxon>
        <taxon>Gluconobacter</taxon>
    </lineage>
</organism>
<dbReference type="KEGG" id="gti:FXF46_12170"/>
<dbReference type="AlphaFoldDB" id="A0AAP9EUQ5"/>
<evidence type="ECO:0000259" key="1">
    <source>
        <dbReference type="Pfam" id="PF13586"/>
    </source>
</evidence>